<evidence type="ECO:0000256" key="2">
    <source>
        <dbReference type="SAM" id="Phobius"/>
    </source>
</evidence>
<dbReference type="GeneID" id="34233623"/>
<feature type="region of interest" description="Disordered" evidence="1">
    <location>
        <begin position="152"/>
        <end position="172"/>
    </location>
</feature>
<dbReference type="EMBL" id="FNQJ01000003">
    <property type="protein sequence ID" value="SDZ91894.1"/>
    <property type="molecule type" value="Genomic_DNA"/>
</dbReference>
<sequence>MNNHTNRQILCMPGINQRKYERGAASVVVVALLLLIMAIVVAFANRTIIFEQKTSANQYRATLAFEAAEAGLAWAQAMLNEQKYITTACTEATASGNERFKNRYLNIRPDTTIEFTYVNSATPPAPIAACIYNQAGGSMNCSCPVRASPYPNPPTLSPTNTPNTPNPSVPTAGSGYNLRFDIAFESNTRTGTVNIISQGCTLPAGATACAGGDASATVRATLGQISGLATPPASPLTARGNVSIGNAALGVSNPDPNTNGVTINSGGTIDAASARITTVPGTPPKATLVGNDASLRDKTEDGLFSSFFGMSKDAYKSLSYVLPCTACTNTDLIKAYDAGERQIWVPGSMTINASPTIGTSTDPFVMVVDGMVNISGGPQISAVIYSTAATWDSTGGGSALFRGAIISEGDYTGNGTPDYYYDPEVMKNIRSSAKSFAQVPGSWRDF</sequence>
<dbReference type="AlphaFoldDB" id="A0A1H3WZP3"/>
<dbReference type="RefSeq" id="WP_092697107.1">
    <property type="nucleotide sequence ID" value="NZ_CAXIQL010000082.1"/>
</dbReference>
<dbReference type="Proteomes" id="UP000199002">
    <property type="component" value="Unassembled WGS sequence"/>
</dbReference>
<feature type="transmembrane region" description="Helical" evidence="2">
    <location>
        <begin position="24"/>
        <end position="44"/>
    </location>
</feature>
<dbReference type="STRING" id="592050.SAMN05421875_103115"/>
<keyword evidence="5" id="KW-1185">Reference proteome</keyword>
<dbReference type="InterPro" id="IPR025746">
    <property type="entry name" value="PilX_N_dom"/>
</dbReference>
<protein>
    <submittedName>
        <fullName evidence="4">PilX N-terminal</fullName>
    </submittedName>
</protein>
<dbReference type="Pfam" id="PF14341">
    <property type="entry name" value="PilX_N"/>
    <property type="match status" value="1"/>
</dbReference>
<evidence type="ECO:0000256" key="1">
    <source>
        <dbReference type="SAM" id="MobiDB-lite"/>
    </source>
</evidence>
<feature type="domain" description="Type 4 fimbrial biogenesis protein PilX N-terminal" evidence="3">
    <location>
        <begin position="22"/>
        <end position="73"/>
    </location>
</feature>
<keyword evidence="2" id="KW-1133">Transmembrane helix</keyword>
<name>A0A1H3WZP3_9BURK</name>
<reference evidence="5" key="1">
    <citation type="submission" date="2016-10" db="EMBL/GenBank/DDBJ databases">
        <authorList>
            <person name="Varghese N."/>
            <person name="Submissions S."/>
        </authorList>
    </citation>
    <scope>NUCLEOTIDE SEQUENCE [LARGE SCALE GENOMIC DNA]</scope>
    <source>
        <strain evidence="5">DSM 25157</strain>
    </source>
</reference>
<gene>
    <name evidence="4" type="ORF">SAMN05421875_103115</name>
</gene>
<evidence type="ECO:0000313" key="4">
    <source>
        <dbReference type="EMBL" id="SDZ91894.1"/>
    </source>
</evidence>
<evidence type="ECO:0000259" key="3">
    <source>
        <dbReference type="Pfam" id="PF14341"/>
    </source>
</evidence>
<evidence type="ECO:0000313" key="5">
    <source>
        <dbReference type="Proteomes" id="UP000199002"/>
    </source>
</evidence>
<accession>A0A1H3WZP3</accession>
<proteinExistence type="predicted"/>
<keyword evidence="2" id="KW-0812">Transmembrane</keyword>
<organism evidence="4 5">
    <name type="scientific">Acidovorax soli</name>
    <dbReference type="NCBI Taxonomy" id="592050"/>
    <lineage>
        <taxon>Bacteria</taxon>
        <taxon>Pseudomonadati</taxon>
        <taxon>Pseudomonadota</taxon>
        <taxon>Betaproteobacteria</taxon>
        <taxon>Burkholderiales</taxon>
        <taxon>Comamonadaceae</taxon>
        <taxon>Acidovorax</taxon>
    </lineage>
</organism>
<keyword evidence="2" id="KW-0472">Membrane</keyword>